<dbReference type="PROSITE" id="PS51257">
    <property type="entry name" value="PROKAR_LIPOPROTEIN"/>
    <property type="match status" value="1"/>
</dbReference>
<dbReference type="InterPro" id="IPR010262">
    <property type="entry name" value="Arylsulfotransferase_bact"/>
</dbReference>
<dbReference type="OMA" id="LYYRSHR"/>
<dbReference type="InterPro" id="IPR035391">
    <property type="entry name" value="Arylsulfotran_N"/>
</dbReference>
<reference evidence="2 3" key="1">
    <citation type="journal article" date="2019" name="Nat. Med.">
        <title>A library of human gut bacterial isolates paired with longitudinal multiomics data enables mechanistic microbiome research.</title>
        <authorList>
            <person name="Poyet M."/>
            <person name="Groussin M."/>
            <person name="Gibbons S.M."/>
            <person name="Avila-Pacheco J."/>
            <person name="Jiang X."/>
            <person name="Kearney S.M."/>
            <person name="Perrotta A.R."/>
            <person name="Berdy B."/>
            <person name="Zhao S."/>
            <person name="Lieberman T.D."/>
            <person name="Swanson P.K."/>
            <person name="Smith M."/>
            <person name="Roesemann S."/>
            <person name="Alexander J.E."/>
            <person name="Rich S.A."/>
            <person name="Livny J."/>
            <person name="Vlamakis H."/>
            <person name="Clish C."/>
            <person name="Bullock K."/>
            <person name="Deik A."/>
            <person name="Scott J."/>
            <person name="Pierce K.A."/>
            <person name="Xavier R.J."/>
            <person name="Alm E.J."/>
        </authorList>
    </citation>
    <scope>NUCLEOTIDE SEQUENCE [LARGE SCALE GENOMIC DNA]</scope>
    <source>
        <strain evidence="2 3">BIOML-A2</strain>
    </source>
</reference>
<evidence type="ECO:0000313" key="3">
    <source>
        <dbReference type="Proteomes" id="UP000429211"/>
    </source>
</evidence>
<accession>A0A7J5THI4</accession>
<dbReference type="PANTHER" id="PTHR35340">
    <property type="entry name" value="PQQ ENZYME REPEAT PROTEIN-RELATED"/>
    <property type="match status" value="1"/>
</dbReference>
<evidence type="ECO:0000313" key="2">
    <source>
        <dbReference type="EMBL" id="KAB7460670.1"/>
    </source>
</evidence>
<dbReference type="InterPro" id="IPR053143">
    <property type="entry name" value="Arylsulfate_ST"/>
</dbReference>
<dbReference type="Pfam" id="PF05935">
    <property type="entry name" value="Arylsulfotrans"/>
    <property type="match status" value="1"/>
</dbReference>
<name>A0A7J5THI4_9BIFI</name>
<protein>
    <submittedName>
        <fullName evidence="2">Aryl-sulfate sulfotransferase</fullName>
    </submittedName>
</protein>
<dbReference type="Proteomes" id="UP000429211">
    <property type="component" value="Unassembled WGS sequence"/>
</dbReference>
<sequence>MFMKKLAILPNHPRARRWSAALIASAIALGACLLSYDNVEAQIRQNRIERLNARIENVYTADYQDMADDNLKAEKSQAAATEDDIFVKENPYGTNTTSLYVYFTTDDAVSVSYTVHADGYADFTRTAYQESQYQRTHEFQLLGLIPGKTNTITLTLTNADGDARTHTITHRGASLLGNEEVQLESTKTAETGENLGDGLYAILGNDSDEQDFMFYYDTNGVLRGEIPVLYYRSHRLLFDDDGLMWFSASTKHMVGMNRLGKLEKIYNLGSDYILHHDYALDDDGNIVMLATELNRSDNAVQDQVIKLDTTTGEVTGLLDFGEMFADYKASSTHAGTDESDSNAKNRWDWLHCNTIQLLEDGSALFSARETSTIIKVNDLESKPTLAYMIGEASVWAGTDEADSFLTKSGSFPDTGGQHSITYVTDDSLSDGQYYLYMFNNNFGTALTRPEFDWSVIDGISTEFSSDTARSQYRKYLVDENAGTYSEVSSFDVPYSPYVSSAQELDNGNILIDSGMKGLFGQYSSDGTLLSEFRMTLNTSYIYRVYSYDFQGFYFA</sequence>
<gene>
    <name evidence="2" type="ORF">GBB04_06310</name>
</gene>
<feature type="domain" description="Arylsulfotransferase N-terminal" evidence="1">
    <location>
        <begin position="87"/>
        <end position="170"/>
    </location>
</feature>
<dbReference type="Pfam" id="PF17425">
    <property type="entry name" value="Arylsulfotran_N"/>
    <property type="match status" value="1"/>
</dbReference>
<dbReference type="Gene3D" id="2.60.40.3100">
    <property type="entry name" value="Arylsulphate sulphotransferase monomer, N-terminal domain"/>
    <property type="match status" value="1"/>
</dbReference>
<dbReference type="InterPro" id="IPR038477">
    <property type="entry name" value="ASST_N_sf"/>
</dbReference>
<evidence type="ECO:0000259" key="1">
    <source>
        <dbReference type="Pfam" id="PF17425"/>
    </source>
</evidence>
<organism evidence="2 3">
    <name type="scientific">Bifidobacterium dentium</name>
    <dbReference type="NCBI Taxonomy" id="1689"/>
    <lineage>
        <taxon>Bacteria</taxon>
        <taxon>Bacillati</taxon>
        <taxon>Actinomycetota</taxon>
        <taxon>Actinomycetes</taxon>
        <taxon>Bifidobacteriales</taxon>
        <taxon>Bifidobacteriaceae</taxon>
        <taxon>Bifidobacterium</taxon>
    </lineage>
</organism>
<keyword evidence="2" id="KW-0808">Transferase</keyword>
<dbReference type="PANTHER" id="PTHR35340:SF5">
    <property type="entry name" value="ASST-DOMAIN-CONTAINING PROTEIN"/>
    <property type="match status" value="1"/>
</dbReference>
<comment type="caution">
    <text evidence="2">The sequence shown here is derived from an EMBL/GenBank/DDBJ whole genome shotgun (WGS) entry which is preliminary data.</text>
</comment>
<dbReference type="EMBL" id="WDPD01000005">
    <property type="protein sequence ID" value="KAB7460670.1"/>
    <property type="molecule type" value="Genomic_DNA"/>
</dbReference>
<proteinExistence type="predicted"/>
<dbReference type="AlphaFoldDB" id="A0A7J5THI4"/>
<dbReference type="GeneID" id="31606522"/>
<dbReference type="GO" id="GO:0004062">
    <property type="term" value="F:aryl sulfotransferase activity"/>
    <property type="evidence" value="ECO:0007669"/>
    <property type="project" value="InterPro"/>
</dbReference>
<dbReference type="RefSeq" id="WP_003839813.1">
    <property type="nucleotide sequence ID" value="NZ_BCYE01000008.1"/>
</dbReference>